<feature type="domain" description="HTH tetR-type" evidence="6">
    <location>
        <begin position="230"/>
        <end position="290"/>
    </location>
</feature>
<accession>A0A0B2B7K8</accession>
<dbReference type="GO" id="GO:0003700">
    <property type="term" value="F:DNA-binding transcription factor activity"/>
    <property type="evidence" value="ECO:0007669"/>
    <property type="project" value="TreeGrafter"/>
</dbReference>
<organism evidence="7 8">
    <name type="scientific">Mumia flava</name>
    <dbReference type="NCBI Taxonomy" id="1348852"/>
    <lineage>
        <taxon>Bacteria</taxon>
        <taxon>Bacillati</taxon>
        <taxon>Actinomycetota</taxon>
        <taxon>Actinomycetes</taxon>
        <taxon>Propionibacteriales</taxon>
        <taxon>Nocardioidaceae</taxon>
        <taxon>Mumia</taxon>
    </lineage>
</organism>
<dbReference type="EMBL" id="PGEZ01000001">
    <property type="protein sequence ID" value="PJJ57794.1"/>
    <property type="molecule type" value="Genomic_DNA"/>
</dbReference>
<name>A0A0B2B7K8_9ACTN</name>
<evidence type="ECO:0000256" key="1">
    <source>
        <dbReference type="ARBA" id="ARBA00023015"/>
    </source>
</evidence>
<dbReference type="Proteomes" id="UP000230842">
    <property type="component" value="Unassembled WGS sequence"/>
</dbReference>
<feature type="DNA-binding region" description="H-T-H motif" evidence="4">
    <location>
        <begin position="253"/>
        <end position="272"/>
    </location>
</feature>
<dbReference type="PANTHER" id="PTHR30055">
    <property type="entry name" value="HTH-TYPE TRANSCRIPTIONAL REGULATOR RUTR"/>
    <property type="match status" value="1"/>
</dbReference>
<dbReference type="Pfam" id="PF00440">
    <property type="entry name" value="TetR_N"/>
    <property type="match status" value="2"/>
</dbReference>
<proteinExistence type="predicted"/>
<dbReference type="FunFam" id="1.10.10.60:FF:000141">
    <property type="entry name" value="TetR family transcriptional regulator"/>
    <property type="match status" value="1"/>
</dbReference>
<evidence type="ECO:0000259" key="6">
    <source>
        <dbReference type="PROSITE" id="PS50977"/>
    </source>
</evidence>
<comment type="caution">
    <text evidence="7">The sequence shown here is derived from an EMBL/GenBank/DDBJ whole genome shotgun (WGS) entry which is preliminary data.</text>
</comment>
<gene>
    <name evidence="7" type="ORF">CLV56_2032</name>
</gene>
<protein>
    <submittedName>
        <fullName evidence="7">AcrR family transcriptional regulator</fullName>
    </submittedName>
</protein>
<keyword evidence="8" id="KW-1185">Reference proteome</keyword>
<dbReference type="SUPFAM" id="SSF46689">
    <property type="entry name" value="Homeodomain-like"/>
    <property type="match status" value="2"/>
</dbReference>
<dbReference type="InterPro" id="IPR001647">
    <property type="entry name" value="HTH_TetR"/>
</dbReference>
<evidence type="ECO:0000313" key="8">
    <source>
        <dbReference type="Proteomes" id="UP000230842"/>
    </source>
</evidence>
<dbReference type="GO" id="GO:0045892">
    <property type="term" value="P:negative regulation of DNA-templated transcription"/>
    <property type="evidence" value="ECO:0007669"/>
    <property type="project" value="UniProtKB-ARBA"/>
</dbReference>
<dbReference type="AlphaFoldDB" id="A0A0B2B7K8"/>
<dbReference type="Gene3D" id="1.10.357.10">
    <property type="entry name" value="Tetracycline Repressor, domain 2"/>
    <property type="match status" value="2"/>
</dbReference>
<feature type="domain" description="HTH tetR-type" evidence="6">
    <location>
        <begin position="21"/>
        <end position="81"/>
    </location>
</feature>
<feature type="DNA-binding region" description="H-T-H motif" evidence="4">
    <location>
        <begin position="44"/>
        <end position="63"/>
    </location>
</feature>
<evidence type="ECO:0000256" key="3">
    <source>
        <dbReference type="ARBA" id="ARBA00023163"/>
    </source>
</evidence>
<dbReference type="InterPro" id="IPR009057">
    <property type="entry name" value="Homeodomain-like_sf"/>
</dbReference>
<keyword evidence="1" id="KW-0805">Transcription regulation</keyword>
<evidence type="ECO:0000313" key="7">
    <source>
        <dbReference type="EMBL" id="PJJ57794.1"/>
    </source>
</evidence>
<feature type="region of interest" description="Disordered" evidence="5">
    <location>
        <begin position="1"/>
        <end position="22"/>
    </location>
</feature>
<dbReference type="PANTHER" id="PTHR30055:SF237">
    <property type="entry name" value="TRANSCRIPTIONAL REPRESSOR MCE3R"/>
    <property type="match status" value="1"/>
</dbReference>
<dbReference type="RefSeq" id="WP_039363494.1">
    <property type="nucleotide sequence ID" value="NZ_PGEZ01000001.1"/>
</dbReference>
<reference evidence="7 8" key="1">
    <citation type="submission" date="2017-11" db="EMBL/GenBank/DDBJ databases">
        <title>Genomic Encyclopedia of Archaeal and Bacterial Type Strains, Phase II (KMG-II): From Individual Species to Whole Genera.</title>
        <authorList>
            <person name="Goeker M."/>
        </authorList>
    </citation>
    <scope>NUCLEOTIDE SEQUENCE [LARGE SCALE GENOMIC DNA]</scope>
    <source>
        <strain evidence="7 8">DSM 27763</strain>
    </source>
</reference>
<keyword evidence="3" id="KW-0804">Transcription</keyword>
<dbReference type="GO" id="GO:0000976">
    <property type="term" value="F:transcription cis-regulatory region binding"/>
    <property type="evidence" value="ECO:0007669"/>
    <property type="project" value="TreeGrafter"/>
</dbReference>
<dbReference type="Gene3D" id="1.10.10.60">
    <property type="entry name" value="Homeodomain-like"/>
    <property type="match status" value="2"/>
</dbReference>
<dbReference type="InterPro" id="IPR050109">
    <property type="entry name" value="HTH-type_TetR-like_transc_reg"/>
</dbReference>
<evidence type="ECO:0000256" key="4">
    <source>
        <dbReference type="PROSITE-ProRule" id="PRU00335"/>
    </source>
</evidence>
<evidence type="ECO:0000256" key="5">
    <source>
        <dbReference type="SAM" id="MobiDB-lite"/>
    </source>
</evidence>
<evidence type="ECO:0000256" key="2">
    <source>
        <dbReference type="ARBA" id="ARBA00023125"/>
    </source>
</evidence>
<keyword evidence="2 4" id="KW-0238">DNA-binding</keyword>
<sequence>MASSTTASGRPRGTQPARRPRNRKALILAAASRAFAERGYHAVGMDDIAVAVGISGPALYRHFPSKYALFAQCARSMAQELLDDWAPAPPGVDLTDPQAARAHLDAILDSVTRATLRSRRTGGIYRWEGRYLEADDRRETGALFAEMIARVASVVSVLRPESGAADVDLVSAGTLSVVASVTAHRTSLPQRRTVTVIGDAAVRVATGDLPRSGDGVAAADLARPPATEPTTRRDQVLAAAVRLFHSVGFAEVTVEAIATEAGLTPSGFYRHFSSKSDVLLAACLLASDHLDATVTAAGVGGAPPELALERLSRAYVAHSFAHQELMSVYYADVASLPPADQARLLTLQRDHVGLWVSLLSAARPEIDAREARFLVHAALGVVTDLGRRTHWRDDAATRARIHAMATAALGTAAASERSP</sequence>
<dbReference type="PRINTS" id="PR00455">
    <property type="entry name" value="HTHTETR"/>
</dbReference>
<dbReference type="PROSITE" id="PS50977">
    <property type="entry name" value="HTH_TETR_2"/>
    <property type="match status" value="2"/>
</dbReference>